<sequence>MAGERRASPTLVGGGSGGLRRSFRPRHPSGCTNKRPPGAHVTAQPIRPGDVWILDSDPTRDDERDDEGSDERPVLVVSSRSHLELTNSALASVLSLTSVERSDCPHRVHVSAADSWVITEQVRTVAARRFRRFAPELAPTDEELADVRRALADMLIV</sequence>
<dbReference type="GO" id="GO:0003677">
    <property type="term" value="F:DNA binding"/>
    <property type="evidence" value="ECO:0007669"/>
    <property type="project" value="InterPro"/>
</dbReference>
<evidence type="ECO:0000256" key="2">
    <source>
        <dbReference type="ARBA" id="ARBA00022649"/>
    </source>
</evidence>
<gene>
    <name evidence="4" type="ORF">CDG81_06055</name>
</gene>
<comment type="similarity">
    <text evidence="1">Belongs to the PemK/MazF family.</text>
</comment>
<feature type="region of interest" description="Disordered" evidence="3">
    <location>
        <begin position="1"/>
        <end position="72"/>
    </location>
</feature>
<reference evidence="4 5" key="1">
    <citation type="submission" date="2017-08" db="EMBL/GenBank/DDBJ databases">
        <title>The complete genome sequence of moderately halophilic actinomycete Actinopolyspora erythraea YIM 90600, the producer of novel erythromycin, novel actinopolysporins A-C and tubercidin.</title>
        <authorList>
            <person name="Yin M."/>
            <person name="Tang S."/>
        </authorList>
    </citation>
    <scope>NUCLEOTIDE SEQUENCE [LARGE SCALE GENOMIC DNA]</scope>
    <source>
        <strain evidence="4 5">YIM 90600</strain>
    </source>
</reference>
<protein>
    <submittedName>
        <fullName evidence="4">Type II toxin-antitoxin system PemK/MazF family toxin</fullName>
    </submittedName>
</protein>
<dbReference type="KEGG" id="aey:CDG81_06055"/>
<dbReference type="Gene3D" id="2.30.30.110">
    <property type="match status" value="1"/>
</dbReference>
<dbReference type="Pfam" id="PF02452">
    <property type="entry name" value="PemK_toxin"/>
    <property type="match status" value="1"/>
</dbReference>
<dbReference type="Proteomes" id="UP000215043">
    <property type="component" value="Chromosome"/>
</dbReference>
<dbReference type="InterPro" id="IPR003477">
    <property type="entry name" value="PemK-like"/>
</dbReference>
<evidence type="ECO:0000256" key="3">
    <source>
        <dbReference type="SAM" id="MobiDB-lite"/>
    </source>
</evidence>
<evidence type="ECO:0000313" key="4">
    <source>
        <dbReference type="EMBL" id="ASU77945.1"/>
    </source>
</evidence>
<dbReference type="SUPFAM" id="SSF50118">
    <property type="entry name" value="Cell growth inhibitor/plasmid maintenance toxic component"/>
    <property type="match status" value="1"/>
</dbReference>
<dbReference type="AlphaFoldDB" id="A0A223RQ36"/>
<dbReference type="InterPro" id="IPR011067">
    <property type="entry name" value="Plasmid_toxin/cell-grow_inhib"/>
</dbReference>
<proteinExistence type="inferred from homology"/>
<name>A0A223RQ36_9ACTN</name>
<evidence type="ECO:0000256" key="1">
    <source>
        <dbReference type="ARBA" id="ARBA00007521"/>
    </source>
</evidence>
<organism evidence="4 5">
    <name type="scientific">Actinopolyspora erythraea</name>
    <dbReference type="NCBI Taxonomy" id="414996"/>
    <lineage>
        <taxon>Bacteria</taxon>
        <taxon>Bacillati</taxon>
        <taxon>Actinomycetota</taxon>
        <taxon>Actinomycetes</taxon>
        <taxon>Actinopolysporales</taxon>
        <taxon>Actinopolysporaceae</taxon>
        <taxon>Actinopolyspora</taxon>
    </lineage>
</organism>
<accession>A0A223RQ36</accession>
<evidence type="ECO:0000313" key="5">
    <source>
        <dbReference type="Proteomes" id="UP000215043"/>
    </source>
</evidence>
<keyword evidence="2" id="KW-1277">Toxin-antitoxin system</keyword>
<dbReference type="EMBL" id="CP022752">
    <property type="protein sequence ID" value="ASU77945.1"/>
    <property type="molecule type" value="Genomic_DNA"/>
</dbReference>